<feature type="transmembrane region" description="Helical" evidence="1">
    <location>
        <begin position="237"/>
        <end position="257"/>
    </location>
</feature>
<keyword evidence="1" id="KW-0812">Transmembrane</keyword>
<evidence type="ECO:0000256" key="1">
    <source>
        <dbReference type="SAM" id="Phobius"/>
    </source>
</evidence>
<accession>A0A4R5BI34</accession>
<feature type="signal peptide" evidence="2">
    <location>
        <begin position="1"/>
        <end position="29"/>
    </location>
</feature>
<dbReference type="RefSeq" id="WP_131895924.1">
    <property type="nucleotide sequence ID" value="NZ_SMKU01000113.1"/>
</dbReference>
<dbReference type="Proteomes" id="UP000294513">
    <property type="component" value="Unassembled WGS sequence"/>
</dbReference>
<dbReference type="OrthoDB" id="3470164at2"/>
<evidence type="ECO:0000256" key="2">
    <source>
        <dbReference type="SAM" id="SignalP"/>
    </source>
</evidence>
<dbReference type="EMBL" id="SMKU01000113">
    <property type="protein sequence ID" value="TDD83382.1"/>
    <property type="molecule type" value="Genomic_DNA"/>
</dbReference>
<dbReference type="AlphaFoldDB" id="A0A4R5BI34"/>
<keyword evidence="1" id="KW-1133">Transmembrane helix</keyword>
<evidence type="ECO:0000313" key="4">
    <source>
        <dbReference type="Proteomes" id="UP000294513"/>
    </source>
</evidence>
<protein>
    <recommendedName>
        <fullName evidence="5">LPXTG cell wall anchor domain-containing protein</fullName>
    </recommendedName>
</protein>
<organism evidence="3 4">
    <name type="scientific">Actinomadura rubrisoli</name>
    <dbReference type="NCBI Taxonomy" id="2530368"/>
    <lineage>
        <taxon>Bacteria</taxon>
        <taxon>Bacillati</taxon>
        <taxon>Actinomycetota</taxon>
        <taxon>Actinomycetes</taxon>
        <taxon>Streptosporangiales</taxon>
        <taxon>Thermomonosporaceae</taxon>
        <taxon>Actinomadura</taxon>
    </lineage>
</organism>
<keyword evidence="2" id="KW-0732">Signal</keyword>
<keyword evidence="4" id="KW-1185">Reference proteome</keyword>
<gene>
    <name evidence="3" type="ORF">E1298_21305</name>
</gene>
<keyword evidence="1" id="KW-0472">Membrane</keyword>
<proteinExistence type="predicted"/>
<evidence type="ECO:0000313" key="3">
    <source>
        <dbReference type="EMBL" id="TDD83382.1"/>
    </source>
</evidence>
<feature type="chain" id="PRO_5020881753" description="LPXTG cell wall anchor domain-containing protein" evidence="2">
    <location>
        <begin position="30"/>
        <end position="264"/>
    </location>
</feature>
<reference evidence="3 4" key="1">
    <citation type="submission" date="2019-03" db="EMBL/GenBank/DDBJ databases">
        <title>Draft genome sequences of novel Actinobacteria.</title>
        <authorList>
            <person name="Sahin N."/>
            <person name="Ay H."/>
            <person name="Saygin H."/>
        </authorList>
    </citation>
    <scope>NUCLEOTIDE SEQUENCE [LARGE SCALE GENOMIC DNA]</scope>
    <source>
        <strain evidence="3 4">H3C3</strain>
    </source>
</reference>
<comment type="caution">
    <text evidence="3">The sequence shown here is derived from an EMBL/GenBank/DDBJ whole genome shotgun (WGS) entry which is preliminary data.</text>
</comment>
<sequence length="264" mass="26903">MRSTAKFSAAALTAGLGASVFMGVGPAMAAGPADSAAAGKAAAQPAAQKWLASFFVHQDQFKQGKLTKQTVTKAQADAKAPRLETGALPVYSLNPAFVKGTTSEVATFAYYAVGAKSATGQHATMWLSKSGKSWKVTNIASGSDEAVYPAKAAGGTVFTEPQIHAWYRLANGRVTGLNDTAVTSVGKSGVTLAAYQQLVRTRYADKLPGSQYQTSGKLGGYSPTTGVSKQSEGTGTAPVILALAGGGVIAAAGIAVARRKRVLG</sequence>
<evidence type="ECO:0008006" key="5">
    <source>
        <dbReference type="Google" id="ProtNLM"/>
    </source>
</evidence>
<name>A0A4R5BI34_9ACTN</name>